<evidence type="ECO:0000313" key="2">
    <source>
        <dbReference type="Proteomes" id="UP000233564"/>
    </source>
</evidence>
<reference evidence="1 2" key="1">
    <citation type="submission" date="2017-08" db="EMBL/GenBank/DDBJ databases">
        <authorList>
            <person name="de Groot N.N."/>
        </authorList>
    </citation>
    <scope>NUCLEOTIDE SEQUENCE [LARGE SCALE GENOMIC DNA]</scope>
    <source>
        <strain evidence="1 2">PfR 37</strain>
    </source>
</reference>
<gene>
    <name evidence="1" type="ORF">CIB54_16985</name>
</gene>
<protein>
    <submittedName>
        <fullName evidence="1">Uncharacterized protein</fullName>
    </submittedName>
</protein>
<dbReference type="EMBL" id="NVXX01000023">
    <property type="protein sequence ID" value="PKH19056.1"/>
    <property type="molecule type" value="Genomic_DNA"/>
</dbReference>
<organism evidence="1 2">
    <name type="scientific">Pseudomonas fluorescens</name>
    <dbReference type="NCBI Taxonomy" id="294"/>
    <lineage>
        <taxon>Bacteria</taxon>
        <taxon>Pseudomonadati</taxon>
        <taxon>Pseudomonadota</taxon>
        <taxon>Gammaproteobacteria</taxon>
        <taxon>Pseudomonadales</taxon>
        <taxon>Pseudomonadaceae</taxon>
        <taxon>Pseudomonas</taxon>
    </lineage>
</organism>
<name>A0A2N1E3J4_PSEFL</name>
<dbReference type="Proteomes" id="UP000233564">
    <property type="component" value="Unassembled WGS sequence"/>
</dbReference>
<comment type="caution">
    <text evidence="1">The sequence shown here is derived from an EMBL/GenBank/DDBJ whole genome shotgun (WGS) entry which is preliminary data.</text>
</comment>
<proteinExistence type="predicted"/>
<evidence type="ECO:0000313" key="1">
    <source>
        <dbReference type="EMBL" id="PKH19056.1"/>
    </source>
</evidence>
<dbReference type="AlphaFoldDB" id="A0A2N1E3J4"/>
<sequence>MFLENGVVKLHSYCSEEMVERLVRKLEHDYESMAKLLGVKLDPNQFEQLNGLYKSVVNDARYPAMPSLGKDFFEQTNQITRYNHRQPNFERLVGLAEQIRDFARKIDSDSSNPTCF</sequence>
<accession>A0A2N1E3J4</accession>